<feature type="chain" id="PRO_5002205969" evidence="1">
    <location>
        <begin position="18"/>
        <end position="111"/>
    </location>
</feature>
<keyword evidence="3" id="KW-1185">Reference proteome</keyword>
<accession>A0A0C9XUL7</accession>
<feature type="non-terminal residue" evidence="2">
    <location>
        <position position="1"/>
    </location>
</feature>
<name>A0A0C9XUL7_9AGAR</name>
<dbReference type="Proteomes" id="UP000054477">
    <property type="component" value="Unassembled WGS sequence"/>
</dbReference>
<keyword evidence="1" id="KW-0732">Signal</keyword>
<evidence type="ECO:0000256" key="1">
    <source>
        <dbReference type="SAM" id="SignalP"/>
    </source>
</evidence>
<dbReference type="OrthoDB" id="2891292at2759"/>
<sequence>ATVKTLITHIAWWTVQAMAYQRLWVQGGRPKNWAHHSDIGLISSYFYKYLGCYAKSDPETYGFCPPRAMGYGLQIPAHQLGGQKRVWDFWGYGLSNAWVMRVSTVLISCIV</sequence>
<organism evidence="2 3">
    <name type="scientific">Laccaria amethystina LaAM-08-1</name>
    <dbReference type="NCBI Taxonomy" id="1095629"/>
    <lineage>
        <taxon>Eukaryota</taxon>
        <taxon>Fungi</taxon>
        <taxon>Dikarya</taxon>
        <taxon>Basidiomycota</taxon>
        <taxon>Agaricomycotina</taxon>
        <taxon>Agaricomycetes</taxon>
        <taxon>Agaricomycetidae</taxon>
        <taxon>Agaricales</taxon>
        <taxon>Agaricineae</taxon>
        <taxon>Hydnangiaceae</taxon>
        <taxon>Laccaria</taxon>
    </lineage>
</organism>
<dbReference type="AlphaFoldDB" id="A0A0C9XUL7"/>
<dbReference type="EMBL" id="KN838643">
    <property type="protein sequence ID" value="KIJ99617.1"/>
    <property type="molecule type" value="Genomic_DNA"/>
</dbReference>
<feature type="non-terminal residue" evidence="2">
    <location>
        <position position="111"/>
    </location>
</feature>
<reference evidence="3" key="2">
    <citation type="submission" date="2015-01" db="EMBL/GenBank/DDBJ databases">
        <title>Evolutionary Origins and Diversification of the Mycorrhizal Mutualists.</title>
        <authorList>
            <consortium name="DOE Joint Genome Institute"/>
            <consortium name="Mycorrhizal Genomics Consortium"/>
            <person name="Kohler A."/>
            <person name="Kuo A."/>
            <person name="Nagy L.G."/>
            <person name="Floudas D."/>
            <person name="Copeland A."/>
            <person name="Barry K.W."/>
            <person name="Cichocki N."/>
            <person name="Veneault-Fourrey C."/>
            <person name="LaButti K."/>
            <person name="Lindquist E.A."/>
            <person name="Lipzen A."/>
            <person name="Lundell T."/>
            <person name="Morin E."/>
            <person name="Murat C."/>
            <person name="Riley R."/>
            <person name="Ohm R."/>
            <person name="Sun H."/>
            <person name="Tunlid A."/>
            <person name="Henrissat B."/>
            <person name="Grigoriev I.V."/>
            <person name="Hibbett D.S."/>
            <person name="Martin F."/>
        </authorList>
    </citation>
    <scope>NUCLEOTIDE SEQUENCE [LARGE SCALE GENOMIC DNA]</scope>
    <source>
        <strain evidence="3">LaAM-08-1</strain>
    </source>
</reference>
<reference evidence="2 3" key="1">
    <citation type="submission" date="2014-04" db="EMBL/GenBank/DDBJ databases">
        <authorList>
            <consortium name="DOE Joint Genome Institute"/>
            <person name="Kuo A."/>
            <person name="Kohler A."/>
            <person name="Nagy L.G."/>
            <person name="Floudas D."/>
            <person name="Copeland A."/>
            <person name="Barry K.W."/>
            <person name="Cichocki N."/>
            <person name="Veneault-Fourrey C."/>
            <person name="LaButti K."/>
            <person name="Lindquist E.A."/>
            <person name="Lipzen A."/>
            <person name="Lundell T."/>
            <person name="Morin E."/>
            <person name="Murat C."/>
            <person name="Sun H."/>
            <person name="Tunlid A."/>
            <person name="Henrissat B."/>
            <person name="Grigoriev I.V."/>
            <person name="Hibbett D.S."/>
            <person name="Martin F."/>
            <person name="Nordberg H.P."/>
            <person name="Cantor M.N."/>
            <person name="Hua S.X."/>
        </authorList>
    </citation>
    <scope>NUCLEOTIDE SEQUENCE [LARGE SCALE GENOMIC DNA]</scope>
    <source>
        <strain evidence="2 3">LaAM-08-1</strain>
    </source>
</reference>
<feature type="signal peptide" evidence="1">
    <location>
        <begin position="1"/>
        <end position="17"/>
    </location>
</feature>
<proteinExistence type="predicted"/>
<dbReference type="HOGENOM" id="CLU_150408_0_0_1"/>
<evidence type="ECO:0000313" key="3">
    <source>
        <dbReference type="Proteomes" id="UP000054477"/>
    </source>
</evidence>
<protein>
    <submittedName>
        <fullName evidence="2">Uncharacterized protein</fullName>
    </submittedName>
</protein>
<gene>
    <name evidence="2" type="ORF">K443DRAFT_43130</name>
</gene>
<evidence type="ECO:0000313" key="2">
    <source>
        <dbReference type="EMBL" id="KIJ99617.1"/>
    </source>
</evidence>